<feature type="region of interest" description="Disordered" evidence="1">
    <location>
        <begin position="1"/>
        <end position="23"/>
    </location>
</feature>
<feature type="compositionally biased region" description="Basic and acidic residues" evidence="1">
    <location>
        <begin position="14"/>
        <end position="23"/>
    </location>
</feature>
<evidence type="ECO:0000313" key="2">
    <source>
        <dbReference type="EMBL" id="GAA0184519.1"/>
    </source>
</evidence>
<dbReference type="EMBL" id="BAABME010011960">
    <property type="protein sequence ID" value="GAA0184519.1"/>
    <property type="molecule type" value="Genomic_DNA"/>
</dbReference>
<proteinExistence type="predicted"/>
<evidence type="ECO:0000256" key="1">
    <source>
        <dbReference type="SAM" id="MobiDB-lite"/>
    </source>
</evidence>
<dbReference type="AlphaFoldDB" id="A0AAV3RVP1"/>
<organism evidence="2 3">
    <name type="scientific">Lithospermum erythrorhizon</name>
    <name type="common">Purple gromwell</name>
    <name type="synonym">Lithospermum officinale var. erythrorhizon</name>
    <dbReference type="NCBI Taxonomy" id="34254"/>
    <lineage>
        <taxon>Eukaryota</taxon>
        <taxon>Viridiplantae</taxon>
        <taxon>Streptophyta</taxon>
        <taxon>Embryophyta</taxon>
        <taxon>Tracheophyta</taxon>
        <taxon>Spermatophyta</taxon>
        <taxon>Magnoliopsida</taxon>
        <taxon>eudicotyledons</taxon>
        <taxon>Gunneridae</taxon>
        <taxon>Pentapetalae</taxon>
        <taxon>asterids</taxon>
        <taxon>lamiids</taxon>
        <taxon>Boraginales</taxon>
        <taxon>Boraginaceae</taxon>
        <taxon>Boraginoideae</taxon>
        <taxon>Lithospermeae</taxon>
        <taxon>Lithospermum</taxon>
    </lineage>
</organism>
<protein>
    <submittedName>
        <fullName evidence="2">Uncharacterized protein</fullName>
    </submittedName>
</protein>
<evidence type="ECO:0000313" key="3">
    <source>
        <dbReference type="Proteomes" id="UP001454036"/>
    </source>
</evidence>
<dbReference type="Proteomes" id="UP001454036">
    <property type="component" value="Unassembled WGS sequence"/>
</dbReference>
<reference evidence="2 3" key="1">
    <citation type="submission" date="2024-01" db="EMBL/GenBank/DDBJ databases">
        <title>The complete chloroplast genome sequence of Lithospermum erythrorhizon: insights into the phylogenetic relationship among Boraginaceae species and the maternal lineages of purple gromwells.</title>
        <authorList>
            <person name="Okada T."/>
            <person name="Watanabe K."/>
        </authorList>
    </citation>
    <scope>NUCLEOTIDE SEQUENCE [LARGE SCALE GENOMIC DNA]</scope>
</reference>
<gene>
    <name evidence="2" type="ORF">LIER_31807</name>
</gene>
<accession>A0AAV3RVP1</accession>
<name>A0AAV3RVP1_LITER</name>
<comment type="caution">
    <text evidence="2">The sequence shown here is derived from an EMBL/GenBank/DDBJ whole genome shotgun (WGS) entry which is preliminary data.</text>
</comment>
<keyword evidence="3" id="KW-1185">Reference proteome</keyword>
<feature type="compositionally biased region" description="Polar residues" evidence="1">
    <location>
        <begin position="1"/>
        <end position="13"/>
    </location>
</feature>
<sequence>MESNSKQSPCQKSVETRKPSEPAIYKDDTNQYQWWRMINPEEYNSAYTIVWKRSCGGQHDVVACRGVAEPQRLRHVCGGEIRVVAPWRLSLPPFCCGVEDSHGEPLVF</sequence>